<dbReference type="RefSeq" id="WP_260571199.1">
    <property type="nucleotide sequence ID" value="NZ_CP104205.1"/>
</dbReference>
<name>A0ABY5Y5T1_9FLAO</name>
<proteinExistence type="predicted"/>
<organism evidence="1 2">
    <name type="scientific">Maribacter litopenaei</name>
    <dbReference type="NCBI Taxonomy" id="2976127"/>
    <lineage>
        <taxon>Bacteria</taxon>
        <taxon>Pseudomonadati</taxon>
        <taxon>Bacteroidota</taxon>
        <taxon>Flavobacteriia</taxon>
        <taxon>Flavobacteriales</taxon>
        <taxon>Flavobacteriaceae</taxon>
        <taxon>Maribacter</taxon>
    </lineage>
</organism>
<accession>A0ABY5Y5T1</accession>
<dbReference type="PROSITE" id="PS51257">
    <property type="entry name" value="PROKAR_LIPOPROTEIN"/>
    <property type="match status" value="1"/>
</dbReference>
<gene>
    <name evidence="1" type="ORF">NYZ99_11095</name>
</gene>
<evidence type="ECO:0000313" key="2">
    <source>
        <dbReference type="Proteomes" id="UP001059209"/>
    </source>
</evidence>
<evidence type="ECO:0008006" key="3">
    <source>
        <dbReference type="Google" id="ProtNLM"/>
    </source>
</evidence>
<dbReference type="Proteomes" id="UP001059209">
    <property type="component" value="Chromosome"/>
</dbReference>
<sequence>MREFSVYLIFLLLSSCYLFKGNGIDYKIINNSKHEMKQVVFTTSEEVDSILIGNIKPNETKSGFLRMPNTETDGSYVLKYVNRNNEKMTYAAGYYTNGGSLDSWIRFETKEDTTLVSTGDYP</sequence>
<evidence type="ECO:0000313" key="1">
    <source>
        <dbReference type="EMBL" id="UWX53702.1"/>
    </source>
</evidence>
<protein>
    <recommendedName>
        <fullName evidence="3">Lipoprotein</fullName>
    </recommendedName>
</protein>
<keyword evidence="2" id="KW-1185">Reference proteome</keyword>
<dbReference type="EMBL" id="CP104205">
    <property type="protein sequence ID" value="UWX53702.1"/>
    <property type="molecule type" value="Genomic_DNA"/>
</dbReference>
<reference evidence="1" key="1">
    <citation type="submission" date="2022-09" db="EMBL/GenBank/DDBJ databases">
        <title>Maribacter litopenaei sp. nov., isolated from the intestinal tract of the Pacific White Shrimp, Litopenaeus vannamei.</title>
        <authorList>
            <person name="Kim S.Y."/>
            <person name="Hwang C.Y."/>
        </authorList>
    </citation>
    <scope>NUCLEOTIDE SEQUENCE</scope>
    <source>
        <strain evidence="1">HL-LV01</strain>
    </source>
</reference>